<dbReference type="NCBIfam" id="TIGR01571">
    <property type="entry name" value="A_thal_Cys_rich"/>
    <property type="match status" value="1"/>
</dbReference>
<dbReference type="PANTHER" id="PTHR15907">
    <property type="entry name" value="DUF614 FAMILY PROTEIN-RELATED"/>
    <property type="match status" value="1"/>
</dbReference>
<evidence type="ECO:0000313" key="2">
    <source>
        <dbReference type="EMBL" id="KAK7091160.1"/>
    </source>
</evidence>
<protein>
    <recommendedName>
        <fullName evidence="4">Placenta-specific gene 8 protein</fullName>
    </recommendedName>
</protein>
<evidence type="ECO:0000256" key="1">
    <source>
        <dbReference type="ARBA" id="ARBA00009024"/>
    </source>
</evidence>
<dbReference type="Pfam" id="PF04749">
    <property type="entry name" value="PLAC8"/>
    <property type="match status" value="1"/>
</dbReference>
<proteinExistence type="inferred from homology"/>
<dbReference type="EMBL" id="JBAMIC010000022">
    <property type="protein sequence ID" value="KAK7091160.1"/>
    <property type="molecule type" value="Genomic_DNA"/>
</dbReference>
<accession>A0AAN9G231</accession>
<evidence type="ECO:0008006" key="4">
    <source>
        <dbReference type="Google" id="ProtNLM"/>
    </source>
</evidence>
<reference evidence="2 3" key="1">
    <citation type="submission" date="2024-02" db="EMBL/GenBank/DDBJ databases">
        <title>Chromosome-scale genome assembly of the rough periwinkle Littorina saxatilis.</title>
        <authorList>
            <person name="De Jode A."/>
            <person name="Faria R."/>
            <person name="Formenti G."/>
            <person name="Sims Y."/>
            <person name="Smith T.P."/>
            <person name="Tracey A."/>
            <person name="Wood J.M.D."/>
            <person name="Zagrodzka Z.B."/>
            <person name="Johannesson K."/>
            <person name="Butlin R.K."/>
            <person name="Leder E.H."/>
        </authorList>
    </citation>
    <scope>NUCLEOTIDE SEQUENCE [LARGE SCALE GENOMIC DNA]</scope>
    <source>
        <strain evidence="2">Snail1</strain>
        <tissue evidence="2">Muscle</tissue>
    </source>
</reference>
<dbReference type="Proteomes" id="UP001374579">
    <property type="component" value="Unassembled WGS sequence"/>
</dbReference>
<comment type="caution">
    <text evidence="2">The sequence shown here is derived from an EMBL/GenBank/DDBJ whole genome shotgun (WGS) entry which is preliminary data.</text>
</comment>
<sequence>MAQNQVQQQQQQGYGYGQQPVQQQPSSHNTTVVVNQTTVNQRQKSWTQGLFGCFDDCMICLCVTFCPLCASCQMAQDMGEFMCLACCVPNWMTAARTKIRMQRNIQGSICDDCCVTAFCGSCAMCQMWREVKVAKQNGEM</sequence>
<dbReference type="InterPro" id="IPR006461">
    <property type="entry name" value="PLAC_motif_containing"/>
</dbReference>
<keyword evidence="3" id="KW-1185">Reference proteome</keyword>
<comment type="similarity">
    <text evidence="1">Belongs to the cornifelin family.</text>
</comment>
<gene>
    <name evidence="2" type="ORF">V1264_008885</name>
</gene>
<organism evidence="2 3">
    <name type="scientific">Littorina saxatilis</name>
    <dbReference type="NCBI Taxonomy" id="31220"/>
    <lineage>
        <taxon>Eukaryota</taxon>
        <taxon>Metazoa</taxon>
        <taxon>Spiralia</taxon>
        <taxon>Lophotrochozoa</taxon>
        <taxon>Mollusca</taxon>
        <taxon>Gastropoda</taxon>
        <taxon>Caenogastropoda</taxon>
        <taxon>Littorinimorpha</taxon>
        <taxon>Littorinoidea</taxon>
        <taxon>Littorinidae</taxon>
        <taxon>Littorina</taxon>
    </lineage>
</organism>
<name>A0AAN9G231_9CAEN</name>
<dbReference type="AlphaFoldDB" id="A0AAN9G231"/>
<evidence type="ECO:0000313" key="3">
    <source>
        <dbReference type="Proteomes" id="UP001374579"/>
    </source>
</evidence>